<dbReference type="GO" id="GO:0001755">
    <property type="term" value="P:neural crest cell migration"/>
    <property type="evidence" value="ECO:0007669"/>
    <property type="project" value="TreeGrafter"/>
</dbReference>
<evidence type="ECO:0000259" key="8">
    <source>
        <dbReference type="PROSITE" id="PS50835"/>
    </source>
</evidence>
<dbReference type="PROSITE" id="PS51004">
    <property type="entry name" value="SEMA"/>
    <property type="match status" value="1"/>
</dbReference>
<feature type="domain" description="Ig-like" evidence="8">
    <location>
        <begin position="529"/>
        <end position="592"/>
    </location>
</feature>
<dbReference type="InterPro" id="IPR016201">
    <property type="entry name" value="PSI"/>
</dbReference>
<keyword evidence="4" id="KW-1015">Disulfide bond</keyword>
<evidence type="ECO:0000256" key="1">
    <source>
        <dbReference type="ARBA" id="ARBA00004370"/>
    </source>
</evidence>
<dbReference type="InterPro" id="IPR013783">
    <property type="entry name" value="Ig-like_fold"/>
</dbReference>
<dbReference type="FunFam" id="2.60.40.10:FF:001170">
    <property type="entry name" value="Sema domain, immunoglobulin domain (Ig), short basic domain, secreted, (Semaphorin) 3F"/>
    <property type="match status" value="1"/>
</dbReference>
<dbReference type="InterPro" id="IPR027231">
    <property type="entry name" value="Semaphorin"/>
</dbReference>
<reference evidence="10 11" key="1">
    <citation type="submission" date="2018-11" db="EMBL/GenBank/DDBJ databases">
        <authorList>
            <person name="Lopez-Roques C."/>
            <person name="Donnadieu C."/>
            <person name="Bouchez O."/>
            <person name="Klopp C."/>
            <person name="Cabau C."/>
            <person name="Zahm M."/>
        </authorList>
    </citation>
    <scope>NUCLEOTIDE SEQUENCE [LARGE SCALE GENOMIC DNA]</scope>
    <source>
        <strain evidence="10">RS831</strain>
        <tissue evidence="10">Whole body</tissue>
    </source>
</reference>
<dbReference type="SUPFAM" id="SSF103575">
    <property type="entry name" value="Plexin repeat"/>
    <property type="match status" value="1"/>
</dbReference>
<dbReference type="SMART" id="SM00423">
    <property type="entry name" value="PSI"/>
    <property type="match status" value="1"/>
</dbReference>
<dbReference type="Gene3D" id="2.60.40.10">
    <property type="entry name" value="Immunoglobulins"/>
    <property type="match status" value="1"/>
</dbReference>
<evidence type="ECO:0000256" key="7">
    <source>
        <dbReference type="SAM" id="SignalP"/>
    </source>
</evidence>
<accession>A0A437DJ29</accession>
<dbReference type="PANTHER" id="PTHR11036">
    <property type="entry name" value="SEMAPHORIN"/>
    <property type="match status" value="1"/>
</dbReference>
<keyword evidence="3" id="KW-0472">Membrane</keyword>
<evidence type="ECO:0000313" key="11">
    <source>
        <dbReference type="Proteomes" id="UP000283210"/>
    </source>
</evidence>
<feature type="signal peptide" evidence="7">
    <location>
        <begin position="1"/>
        <end position="20"/>
    </location>
</feature>
<dbReference type="PROSITE" id="PS50835">
    <property type="entry name" value="IG_LIKE"/>
    <property type="match status" value="1"/>
</dbReference>
<gene>
    <name evidence="10" type="ORF">OJAV_G00026300</name>
</gene>
<dbReference type="InterPro" id="IPR007110">
    <property type="entry name" value="Ig-like_dom"/>
</dbReference>
<dbReference type="Pfam" id="PF01437">
    <property type="entry name" value="PSI"/>
    <property type="match status" value="1"/>
</dbReference>
<keyword evidence="5" id="KW-0325">Glycoprotein</keyword>
<dbReference type="FunFam" id="2.130.10.10:FF:001316">
    <property type="entry name" value="Semaphorin 7A"/>
    <property type="match status" value="1"/>
</dbReference>
<dbReference type="GO" id="GO:0030215">
    <property type="term" value="F:semaphorin receptor binding"/>
    <property type="evidence" value="ECO:0007669"/>
    <property type="project" value="InterPro"/>
</dbReference>
<dbReference type="Proteomes" id="UP000283210">
    <property type="component" value="Chromosome 3"/>
</dbReference>
<proteinExistence type="inferred from homology"/>
<sequence>MELLFCLYLSLFCAVGLSEADSKSLPRMVFKETESFIKRFPLIGHDKPVKIITETQPDTIISVGQTNLMTFNFRNSEKVMEKQKVVWDDCKDKGCRFNITVVHQRNGSTFVCGSIHEGTDCCEMNLKVNSGEVQCSPSEKLQDIRRSINGFVSKEGEHSIFVESRNNEQLSLYMTSSGDGDKVGLYRFGNPNLAPQSPNEQYFVGLMLSKREDPLQDRIYAFYKQKNQDKALDCDKWIPFVSQVCTADVGGPKNQLQNKWTSQMNARLFCGDSERKLHFSELVDVNVVDSDRWNETKIYALFRNEWSVSAVCMYTVADIHRVFMDSPFKEPETKRQPGRPRECVPDSSKLSREILNNIKEVSEMEDWVKPVKNSLPLLVYHHNYTGIRVDAQHSSNSPYAVIFLSLANGGIHKVLQNESDTFLISEYRPFNRHAHISSFFFHTPSRKLYVTSHREVAEVDVVNCERYGNSCEDCMLSRDPYCSWSNNRCTAEKRRFQRDVRTGNQSGCSRYHFLTSGKVQNNQIILPSGSKYFLRCPVSSLHAEYSWKTPGSSKSCSSKEDECLLLIDSMSSLQDGAYECRSVEMGYSKVVARYQLGSTAPGRTAPSGFMWVCVAAALMGRFSW</sequence>
<evidence type="ECO:0000313" key="10">
    <source>
        <dbReference type="EMBL" id="RVE74897.1"/>
    </source>
</evidence>
<dbReference type="GO" id="GO:0005615">
    <property type="term" value="C:extracellular space"/>
    <property type="evidence" value="ECO:0007669"/>
    <property type="project" value="TreeGrafter"/>
</dbReference>
<keyword evidence="7" id="KW-0732">Signal</keyword>
<dbReference type="GO" id="GO:0000122">
    <property type="term" value="P:negative regulation of transcription by RNA polymerase II"/>
    <property type="evidence" value="ECO:0007669"/>
    <property type="project" value="TreeGrafter"/>
</dbReference>
<dbReference type="Gene3D" id="2.130.10.10">
    <property type="entry name" value="YVTN repeat-like/Quinoprotein amine dehydrogenase"/>
    <property type="match status" value="1"/>
</dbReference>
<dbReference type="SUPFAM" id="SSF101912">
    <property type="entry name" value="Sema domain"/>
    <property type="match status" value="1"/>
</dbReference>
<dbReference type="GO" id="GO:0005886">
    <property type="term" value="C:plasma membrane"/>
    <property type="evidence" value="ECO:0007669"/>
    <property type="project" value="TreeGrafter"/>
</dbReference>
<dbReference type="InterPro" id="IPR001627">
    <property type="entry name" value="Semap_dom"/>
</dbReference>
<dbReference type="GO" id="GO:0043931">
    <property type="term" value="P:ossification involved in bone maturation"/>
    <property type="evidence" value="ECO:0007669"/>
    <property type="project" value="TreeGrafter"/>
</dbReference>
<dbReference type="GO" id="GO:0045499">
    <property type="term" value="F:chemorepellent activity"/>
    <property type="evidence" value="ECO:0007669"/>
    <property type="project" value="TreeGrafter"/>
</dbReference>
<comment type="caution">
    <text evidence="6">Lacks conserved residue(s) required for the propagation of feature annotation.</text>
</comment>
<organism evidence="10 11">
    <name type="scientific">Oryzias javanicus</name>
    <name type="common">Javanese ricefish</name>
    <name type="synonym">Aplocheilus javanicus</name>
    <dbReference type="NCBI Taxonomy" id="123683"/>
    <lineage>
        <taxon>Eukaryota</taxon>
        <taxon>Metazoa</taxon>
        <taxon>Chordata</taxon>
        <taxon>Craniata</taxon>
        <taxon>Vertebrata</taxon>
        <taxon>Euteleostomi</taxon>
        <taxon>Actinopterygii</taxon>
        <taxon>Neopterygii</taxon>
        <taxon>Teleostei</taxon>
        <taxon>Neoteleostei</taxon>
        <taxon>Acanthomorphata</taxon>
        <taxon>Ovalentaria</taxon>
        <taxon>Atherinomorphae</taxon>
        <taxon>Beloniformes</taxon>
        <taxon>Adrianichthyidae</taxon>
        <taxon>Oryziinae</taxon>
        <taxon>Oryzias</taxon>
    </lineage>
</organism>
<comment type="subcellular location">
    <subcellularLocation>
        <location evidence="1">Membrane</location>
    </subcellularLocation>
</comment>
<evidence type="ECO:0008006" key="12">
    <source>
        <dbReference type="Google" id="ProtNLM"/>
    </source>
</evidence>
<keyword evidence="11" id="KW-1185">Reference proteome</keyword>
<protein>
    <recommendedName>
        <fullName evidence="12">Sema domain-containing protein</fullName>
    </recommendedName>
</protein>
<dbReference type="EMBL" id="CM012439">
    <property type="protein sequence ID" value="RVE74897.1"/>
    <property type="molecule type" value="Genomic_DNA"/>
</dbReference>
<dbReference type="Gene3D" id="3.30.1680.10">
    <property type="entry name" value="ligand-binding face of the semaphorins, domain 2"/>
    <property type="match status" value="1"/>
</dbReference>
<evidence type="ECO:0000256" key="4">
    <source>
        <dbReference type="ARBA" id="ARBA00023157"/>
    </source>
</evidence>
<evidence type="ECO:0000256" key="3">
    <source>
        <dbReference type="ARBA" id="ARBA00023136"/>
    </source>
</evidence>
<dbReference type="GO" id="GO:0030335">
    <property type="term" value="P:positive regulation of cell migration"/>
    <property type="evidence" value="ECO:0007669"/>
    <property type="project" value="TreeGrafter"/>
</dbReference>
<dbReference type="GO" id="GO:0007411">
    <property type="term" value="P:axon guidance"/>
    <property type="evidence" value="ECO:0007669"/>
    <property type="project" value="TreeGrafter"/>
</dbReference>
<evidence type="ECO:0000256" key="5">
    <source>
        <dbReference type="ARBA" id="ARBA00023180"/>
    </source>
</evidence>
<dbReference type="InterPro" id="IPR002165">
    <property type="entry name" value="Plexin_repeat"/>
</dbReference>
<dbReference type="InterPro" id="IPR015943">
    <property type="entry name" value="WD40/YVTN_repeat-like_dom_sf"/>
</dbReference>
<feature type="domain" description="Sema" evidence="9">
    <location>
        <begin position="1"/>
        <end position="461"/>
    </location>
</feature>
<comment type="similarity">
    <text evidence="2">Belongs to the semaphorin family.</text>
</comment>
<evidence type="ECO:0000256" key="6">
    <source>
        <dbReference type="PROSITE-ProRule" id="PRU00352"/>
    </source>
</evidence>
<evidence type="ECO:0000259" key="9">
    <source>
        <dbReference type="PROSITE" id="PS51004"/>
    </source>
</evidence>
<dbReference type="GO" id="GO:0071526">
    <property type="term" value="P:semaphorin-plexin signaling pathway"/>
    <property type="evidence" value="ECO:0007669"/>
    <property type="project" value="TreeGrafter"/>
</dbReference>
<reference evidence="10 11" key="2">
    <citation type="submission" date="2019-01" db="EMBL/GenBank/DDBJ databases">
        <title>A chromosome length genome reference of the Java medaka (oryzias javanicus).</title>
        <authorList>
            <person name="Herpin A."/>
            <person name="Takehana Y."/>
            <person name="Naruse K."/>
            <person name="Ansai S."/>
            <person name="Kawaguchi M."/>
        </authorList>
    </citation>
    <scope>NUCLEOTIDE SEQUENCE [LARGE SCALE GENOMIC DNA]</scope>
    <source>
        <strain evidence="10">RS831</strain>
        <tissue evidence="10">Whole body</tissue>
    </source>
</reference>
<dbReference type="InterPro" id="IPR036352">
    <property type="entry name" value="Semap_dom_sf"/>
</dbReference>
<evidence type="ECO:0000256" key="2">
    <source>
        <dbReference type="ARBA" id="ARBA00009492"/>
    </source>
</evidence>
<dbReference type="OrthoDB" id="9988752at2759"/>
<dbReference type="AlphaFoldDB" id="A0A437DJ29"/>
<feature type="chain" id="PRO_5019385036" description="Sema domain-containing protein" evidence="7">
    <location>
        <begin position="21"/>
        <end position="624"/>
    </location>
</feature>
<dbReference type="PANTHER" id="PTHR11036:SF144">
    <property type="entry name" value="SEMAPHORIN-7A-LIKE"/>
    <property type="match status" value="1"/>
</dbReference>
<dbReference type="SMART" id="SM00630">
    <property type="entry name" value="Sema"/>
    <property type="match status" value="1"/>
</dbReference>
<name>A0A437DJ29_ORYJA</name>
<dbReference type="Pfam" id="PF01403">
    <property type="entry name" value="Sema"/>
    <property type="match status" value="1"/>
</dbReference>